<protein>
    <submittedName>
        <fullName evidence="2">Uncharacterized protein</fullName>
    </submittedName>
</protein>
<accession>A0A3B1BGB3</accession>
<dbReference type="AlphaFoldDB" id="A0A3B1BGB3"/>
<dbReference type="EMBL" id="UOGD01000075">
    <property type="protein sequence ID" value="VAX17316.1"/>
    <property type="molecule type" value="Genomic_DNA"/>
</dbReference>
<gene>
    <name evidence="2" type="ORF">MNBD_IGNAVI01-130</name>
</gene>
<name>A0A3B1BGB3_9ZZZZ</name>
<proteinExistence type="predicted"/>
<evidence type="ECO:0000313" key="2">
    <source>
        <dbReference type="EMBL" id="VAX17316.1"/>
    </source>
</evidence>
<reference evidence="2" key="1">
    <citation type="submission" date="2018-06" db="EMBL/GenBank/DDBJ databases">
        <authorList>
            <person name="Zhirakovskaya E."/>
        </authorList>
    </citation>
    <scope>NUCLEOTIDE SEQUENCE</scope>
</reference>
<organism evidence="2">
    <name type="scientific">hydrothermal vent metagenome</name>
    <dbReference type="NCBI Taxonomy" id="652676"/>
    <lineage>
        <taxon>unclassified sequences</taxon>
        <taxon>metagenomes</taxon>
        <taxon>ecological metagenomes</taxon>
    </lineage>
</organism>
<keyword evidence="1" id="KW-0472">Membrane</keyword>
<keyword evidence="1" id="KW-1133">Transmembrane helix</keyword>
<evidence type="ECO:0000256" key="1">
    <source>
        <dbReference type="SAM" id="Phobius"/>
    </source>
</evidence>
<keyword evidence="1" id="KW-0812">Transmembrane</keyword>
<sequence>MSLIKKTAVIIIGIIILVVVAGIIKFNFTDDDIYIQNKDGTVEKYDDAKHGSDAYQSKVMLKLFNMKTPNDLIIHIPESKMICKLDDFIMIDSTEMVKGSYTDGVERGIVVLDYMKITTLNISKSPDQNYFVVPFFVSNQGTGVFYYLGLFVRNNSKMTIDHIDSYFLGDRIKISSINSDGNKIQIRLMDHSMKQSMAEEPNEEKNIKIRVTEKGFSED</sequence>
<feature type="transmembrane region" description="Helical" evidence="1">
    <location>
        <begin position="7"/>
        <end position="28"/>
    </location>
</feature>